<protein>
    <submittedName>
        <fullName evidence="1">Uncharacterized protein</fullName>
    </submittedName>
</protein>
<dbReference type="HOGENOM" id="CLU_1081578_0_0_12"/>
<evidence type="ECO:0000313" key="1">
    <source>
        <dbReference type="EMBL" id="AEF83431.1"/>
    </source>
</evidence>
<gene>
    <name evidence="1" type="ordered locus">TREAZ_1163</name>
</gene>
<reference evidence="1 2" key="2">
    <citation type="journal article" date="2011" name="ISME J.">
        <title>RNA-seq reveals cooperative metabolic interactions between two termite-gut spirochete species in co-culture.</title>
        <authorList>
            <person name="Rosenthal A.Z."/>
            <person name="Matson E.G."/>
            <person name="Eldar A."/>
            <person name="Leadbetter J.R."/>
        </authorList>
    </citation>
    <scope>NUCLEOTIDE SEQUENCE [LARGE SCALE GENOMIC DNA]</scope>
    <source>
        <strain evidence="2">ATCC BAA-888 / DSM 13862 / ZAS-9</strain>
    </source>
</reference>
<dbReference type="Proteomes" id="UP000009222">
    <property type="component" value="Chromosome"/>
</dbReference>
<dbReference type="KEGG" id="taz:TREAZ_1163"/>
<keyword evidence="2" id="KW-1185">Reference proteome</keyword>
<name>F5Y733_LEAAZ</name>
<evidence type="ECO:0000313" key="2">
    <source>
        <dbReference type="Proteomes" id="UP000009222"/>
    </source>
</evidence>
<dbReference type="RefSeq" id="WP_015710829.1">
    <property type="nucleotide sequence ID" value="NC_015577.1"/>
</dbReference>
<sequence length="257" mass="28307">MDSYQFWSDGISPPVVRVERKSHNATYTTPETSTRFRIDSETPGAVIKYGVVNNGAKTIAWNTSYDLAPDLGNPDIVQSVLEGVSASTAYISGDSIPIGATAGNFFESRKDYVKAAAAYSTVNTNLHYFTGTAYGYEGAFRSVVLFSHISRDGNGVIPAIAVQGSNVLSSIPTISGFPLMDQTPYTHYMRQMYRTDNTRNAHFAWTSWEIVSDWYLRSAGYTLSGTSLNAQLGFQKGHIKCTYGNTTYISLQAFWQD</sequence>
<proteinExistence type="predicted"/>
<dbReference type="AlphaFoldDB" id="F5Y733"/>
<dbReference type="InParanoid" id="F5Y733"/>
<accession>F5Y733</accession>
<dbReference type="STRING" id="545695.TREAZ_1163"/>
<reference evidence="2" key="1">
    <citation type="submission" date="2009-12" db="EMBL/GenBank/DDBJ databases">
        <title>Complete sequence of Treponema azotonutricium strain ZAS-9.</title>
        <authorList>
            <person name="Tetu S.G."/>
            <person name="Matson E."/>
            <person name="Ren Q."/>
            <person name="Seshadri R."/>
            <person name="Elbourne L."/>
            <person name="Hassan K.A."/>
            <person name="Durkin A."/>
            <person name="Radune D."/>
            <person name="Mohamoud Y."/>
            <person name="Shay R."/>
            <person name="Jin S."/>
            <person name="Zhang X."/>
            <person name="Lucey K."/>
            <person name="Ballor N.R."/>
            <person name="Ottesen E."/>
            <person name="Rosenthal R."/>
            <person name="Allen A."/>
            <person name="Leadbetter J.R."/>
            <person name="Paulsen I.T."/>
        </authorList>
    </citation>
    <scope>NUCLEOTIDE SEQUENCE [LARGE SCALE GENOMIC DNA]</scope>
    <source>
        <strain evidence="2">ATCC BAA-888 / DSM 13862 / ZAS-9</strain>
    </source>
</reference>
<organism evidence="1 2">
    <name type="scientific">Leadbettera azotonutricia (strain ATCC BAA-888 / DSM 13862 / ZAS-9)</name>
    <name type="common">Treponema azotonutricium</name>
    <dbReference type="NCBI Taxonomy" id="545695"/>
    <lineage>
        <taxon>Bacteria</taxon>
        <taxon>Pseudomonadati</taxon>
        <taxon>Spirochaetota</taxon>
        <taxon>Spirochaetia</taxon>
        <taxon>Spirochaetales</taxon>
        <taxon>Breznakiellaceae</taxon>
        <taxon>Leadbettera</taxon>
    </lineage>
</organism>
<dbReference type="EMBL" id="CP001841">
    <property type="protein sequence ID" value="AEF83431.1"/>
    <property type="molecule type" value="Genomic_DNA"/>
</dbReference>